<evidence type="ECO:0000313" key="1">
    <source>
        <dbReference type="EMBL" id="KKK42273.1"/>
    </source>
</evidence>
<dbReference type="AlphaFoldDB" id="A0A0F8VCH9"/>
<proteinExistence type="predicted"/>
<protein>
    <submittedName>
        <fullName evidence="1">Uncharacterized protein</fullName>
    </submittedName>
</protein>
<name>A0A0F8VCH9_9ZZZZ</name>
<accession>A0A0F8VCH9</accession>
<dbReference type="EMBL" id="LAZR01070337">
    <property type="protein sequence ID" value="KKK42273.1"/>
    <property type="molecule type" value="Genomic_DNA"/>
</dbReference>
<organism evidence="1">
    <name type="scientific">marine sediment metagenome</name>
    <dbReference type="NCBI Taxonomy" id="412755"/>
    <lineage>
        <taxon>unclassified sequences</taxon>
        <taxon>metagenomes</taxon>
        <taxon>ecological metagenomes</taxon>
    </lineage>
</organism>
<comment type="caution">
    <text evidence="1">The sequence shown here is derived from an EMBL/GenBank/DDBJ whole genome shotgun (WGS) entry which is preliminary data.</text>
</comment>
<sequence>MVMERNYERLDHVIGENNLQKIDRAINECEEIALNKVQKEFGKSDKKRLDAMRIGLRKYLMAQMLEMFGTWKKAGDCLPTGIRFGKFSNKYISCIVEEEKEHETKL</sequence>
<gene>
    <name evidence="1" type="ORF">LCGC14_2168920</name>
</gene>
<reference evidence="1" key="1">
    <citation type="journal article" date="2015" name="Nature">
        <title>Complex archaea that bridge the gap between prokaryotes and eukaryotes.</title>
        <authorList>
            <person name="Spang A."/>
            <person name="Saw J.H."/>
            <person name="Jorgensen S.L."/>
            <person name="Zaremba-Niedzwiedzka K."/>
            <person name="Martijn J."/>
            <person name="Lind A.E."/>
            <person name="van Eijk R."/>
            <person name="Schleper C."/>
            <person name="Guy L."/>
            <person name="Ettema T.J."/>
        </authorList>
    </citation>
    <scope>NUCLEOTIDE SEQUENCE</scope>
</reference>